<keyword evidence="3 6" id="KW-0808">Transferase</keyword>
<accession>A0ABV4DWR4</accession>
<gene>
    <name evidence="9" type="primary">cobA</name>
    <name evidence="9" type="ORF">AB8S09_08510</name>
</gene>
<dbReference type="EMBL" id="JBGFFE010000010">
    <property type="protein sequence ID" value="MEY8763680.1"/>
    <property type="molecule type" value="Genomic_DNA"/>
</dbReference>
<evidence type="ECO:0000256" key="6">
    <source>
        <dbReference type="RuleBase" id="RU003960"/>
    </source>
</evidence>
<evidence type="ECO:0000256" key="5">
    <source>
        <dbReference type="ARBA" id="ARBA00023244"/>
    </source>
</evidence>
<dbReference type="RefSeq" id="WP_369868918.1">
    <property type="nucleotide sequence ID" value="NZ_JBGFFE010000010.1"/>
</dbReference>
<feature type="domain" description="Tetrapyrrole methylase" evidence="7">
    <location>
        <begin position="3"/>
        <end position="212"/>
    </location>
</feature>
<evidence type="ECO:0000256" key="3">
    <source>
        <dbReference type="ARBA" id="ARBA00022679"/>
    </source>
</evidence>
<evidence type="ECO:0000259" key="8">
    <source>
        <dbReference type="Pfam" id="PF02602"/>
    </source>
</evidence>
<keyword evidence="2 6" id="KW-0489">Methyltransferase</keyword>
<evidence type="ECO:0000313" key="10">
    <source>
        <dbReference type="Proteomes" id="UP001565220"/>
    </source>
</evidence>
<dbReference type="CDD" id="cd11642">
    <property type="entry name" value="SUMT"/>
    <property type="match status" value="1"/>
</dbReference>
<dbReference type="Gene3D" id="3.40.50.10090">
    <property type="match status" value="2"/>
</dbReference>
<sequence length="495" mass="55082">MGKVYLIGVGPGDEELITLKAARKLSECTAVMYDRLAGTGALKYLNEHCKVYYCGKEPGCHYKSQNEINNMLVRLAKEGYIVGRIKGGDPYIFGRGGEEAFALLKEGIEFEVVPGITSPISVLNYAGIPVTHRKIARSFHVFTGKTADKLDINWSAAAKIGGTLIFLMGFENLSTICNNLIENGMNKNAPCAVVMRGTTARQKKVAGKLEDICQKVNAASLNSPCIIVIGEVVEFSDKLNWYEKKPLFGKNICITRSKAQSKGMRQKLLDLGAEVTEIHSIKIKYTSENIKKYMHKLQNYDYIVFTSVNGVNSFFDRLLSENYDIRKIKGKFTAIGPATEKAIKQRGIIPEMVADKFVAESLHDKMKKFVKKGDKIFIPRSKNSRPYLAEALRGEGCIVDECYTYETEMGELPDKKCFDGVDIVIFTSPTTVRNMIHLVGTEAIKQKEVVSIGPITGKELEKHGICYHMSREYTTEGVIDTIVHTMNSSKCAARD</sequence>
<evidence type="ECO:0000256" key="1">
    <source>
        <dbReference type="ARBA" id="ARBA00012162"/>
    </source>
</evidence>
<name>A0ABV4DWR4_9CLOT</name>
<keyword evidence="5" id="KW-0627">Porphyrin biosynthesis</keyword>
<dbReference type="Gene3D" id="3.40.1010.10">
    <property type="entry name" value="Cobalt-precorrin-4 Transmethylase, Domain 1"/>
    <property type="match status" value="1"/>
</dbReference>
<dbReference type="Gene3D" id="3.30.950.10">
    <property type="entry name" value="Methyltransferase, Cobalt-precorrin-4 Transmethylase, Domain 2"/>
    <property type="match status" value="1"/>
</dbReference>
<dbReference type="InterPro" id="IPR000878">
    <property type="entry name" value="4pyrrol_Mease"/>
</dbReference>
<dbReference type="PANTHER" id="PTHR45790">
    <property type="entry name" value="SIROHEME SYNTHASE-RELATED"/>
    <property type="match status" value="1"/>
</dbReference>
<dbReference type="Pfam" id="PF00590">
    <property type="entry name" value="TP_methylase"/>
    <property type="match status" value="1"/>
</dbReference>
<dbReference type="InterPro" id="IPR014776">
    <property type="entry name" value="4pyrrole_Mease_sub2"/>
</dbReference>
<dbReference type="PROSITE" id="PS00840">
    <property type="entry name" value="SUMT_2"/>
    <property type="match status" value="1"/>
</dbReference>
<dbReference type="SUPFAM" id="SSF53790">
    <property type="entry name" value="Tetrapyrrole methylase"/>
    <property type="match status" value="1"/>
</dbReference>
<dbReference type="InterPro" id="IPR035996">
    <property type="entry name" value="4pyrrol_Methylase_sf"/>
</dbReference>
<reference evidence="9 10" key="1">
    <citation type="submission" date="2024-08" db="EMBL/GenBank/DDBJ databases">
        <title>Clostridium lapicellarii sp. nov., and Clostridium renhuaiense sp. nov., two species isolated from the mud in a fermentation cellar used for producing sauce-flavour Chinese liquors.</title>
        <authorList>
            <person name="Yang F."/>
            <person name="Wang H."/>
            <person name="Chen L.Q."/>
            <person name="Zhou N."/>
            <person name="Lu J.J."/>
            <person name="Pu X.X."/>
            <person name="Wan B."/>
            <person name="Wang L."/>
            <person name="Liu S.J."/>
        </authorList>
    </citation>
    <scope>NUCLEOTIDE SEQUENCE [LARGE SCALE GENOMIC DNA]</scope>
    <source>
        <strain evidence="9 10">MT-113</strain>
    </source>
</reference>
<dbReference type="EC" id="2.1.1.107" evidence="1"/>
<dbReference type="InterPro" id="IPR036108">
    <property type="entry name" value="4pyrrol_syn_uPrphyn_synt_sf"/>
</dbReference>
<dbReference type="InterPro" id="IPR014777">
    <property type="entry name" value="4pyrrole_Mease_sub1"/>
</dbReference>
<evidence type="ECO:0000256" key="2">
    <source>
        <dbReference type="ARBA" id="ARBA00022603"/>
    </source>
</evidence>
<dbReference type="SUPFAM" id="SSF69618">
    <property type="entry name" value="HemD-like"/>
    <property type="match status" value="1"/>
</dbReference>
<dbReference type="InterPro" id="IPR006366">
    <property type="entry name" value="CobA/CysG_C"/>
</dbReference>
<evidence type="ECO:0000313" key="9">
    <source>
        <dbReference type="EMBL" id="MEY8763680.1"/>
    </source>
</evidence>
<dbReference type="Pfam" id="PF02602">
    <property type="entry name" value="HEM4"/>
    <property type="match status" value="1"/>
</dbReference>
<dbReference type="InterPro" id="IPR003754">
    <property type="entry name" value="4pyrrol_synth_uPrphyn_synth"/>
</dbReference>
<dbReference type="GO" id="GO:0032259">
    <property type="term" value="P:methylation"/>
    <property type="evidence" value="ECO:0007669"/>
    <property type="project" value="UniProtKB-KW"/>
</dbReference>
<comment type="similarity">
    <text evidence="6">Belongs to the precorrin methyltransferase family.</text>
</comment>
<proteinExistence type="inferred from homology"/>
<dbReference type="InterPro" id="IPR050161">
    <property type="entry name" value="Siro_Cobalamin_biosynth"/>
</dbReference>
<dbReference type="CDD" id="cd06578">
    <property type="entry name" value="HemD"/>
    <property type="match status" value="1"/>
</dbReference>
<dbReference type="Proteomes" id="UP001565220">
    <property type="component" value="Unassembled WGS sequence"/>
</dbReference>
<dbReference type="NCBIfam" id="TIGR01469">
    <property type="entry name" value="cobA_cysG_Cterm"/>
    <property type="match status" value="1"/>
</dbReference>
<keyword evidence="10" id="KW-1185">Reference proteome</keyword>
<organism evidence="9 10">
    <name type="scientific">Clostridium lapidicellarium</name>
    <dbReference type="NCBI Taxonomy" id="3240931"/>
    <lineage>
        <taxon>Bacteria</taxon>
        <taxon>Bacillati</taxon>
        <taxon>Bacillota</taxon>
        <taxon>Clostridia</taxon>
        <taxon>Eubacteriales</taxon>
        <taxon>Clostridiaceae</taxon>
        <taxon>Clostridium</taxon>
    </lineage>
</organism>
<keyword evidence="4" id="KW-0949">S-adenosyl-L-methionine</keyword>
<dbReference type="NCBIfam" id="NF004790">
    <property type="entry name" value="PRK06136.1"/>
    <property type="match status" value="1"/>
</dbReference>
<evidence type="ECO:0000256" key="4">
    <source>
        <dbReference type="ARBA" id="ARBA00022691"/>
    </source>
</evidence>
<dbReference type="InterPro" id="IPR003043">
    <property type="entry name" value="Uropor_MeTrfase_CS"/>
</dbReference>
<protein>
    <recommendedName>
        <fullName evidence="1">uroporphyrinogen-III C-methyltransferase</fullName>
        <ecNumber evidence="1">2.1.1.107</ecNumber>
    </recommendedName>
</protein>
<evidence type="ECO:0000259" key="7">
    <source>
        <dbReference type="Pfam" id="PF00590"/>
    </source>
</evidence>
<feature type="domain" description="Tetrapyrrole biosynthesis uroporphyrinogen III synthase" evidence="8">
    <location>
        <begin position="264"/>
        <end position="479"/>
    </location>
</feature>
<comment type="caution">
    <text evidence="9">The sequence shown here is derived from an EMBL/GenBank/DDBJ whole genome shotgun (WGS) entry which is preliminary data.</text>
</comment>
<dbReference type="GO" id="GO:0004851">
    <property type="term" value="F:uroporphyrin-III C-methyltransferase activity"/>
    <property type="evidence" value="ECO:0007669"/>
    <property type="project" value="UniProtKB-EC"/>
</dbReference>
<dbReference type="PANTHER" id="PTHR45790:SF3">
    <property type="entry name" value="S-ADENOSYL-L-METHIONINE-DEPENDENT UROPORPHYRINOGEN III METHYLTRANSFERASE, CHLOROPLASTIC"/>
    <property type="match status" value="1"/>
</dbReference>